<dbReference type="STRING" id="174720.A0A0N5BN40"/>
<keyword evidence="3" id="KW-1185">Reference proteome</keyword>
<dbReference type="Proteomes" id="UP000046392">
    <property type="component" value="Unplaced"/>
</dbReference>
<reference evidence="4" key="1">
    <citation type="submission" date="2017-02" db="UniProtKB">
        <authorList>
            <consortium name="WormBaseParasite"/>
        </authorList>
    </citation>
    <scope>IDENTIFICATION</scope>
</reference>
<proteinExistence type="predicted"/>
<keyword evidence="2" id="KW-0732">Signal</keyword>
<feature type="region of interest" description="Disordered" evidence="1">
    <location>
        <begin position="159"/>
        <end position="195"/>
    </location>
</feature>
<dbReference type="PANTHER" id="PTHR33995:SF4">
    <property type="entry name" value="PROTEIN CBG09882"/>
    <property type="match status" value="1"/>
</dbReference>
<dbReference type="WBParaSite" id="SPAL_0000731900.1">
    <property type="protein sequence ID" value="SPAL_0000731900.1"/>
    <property type="gene ID" value="SPAL_0000731900"/>
</dbReference>
<dbReference type="AlphaFoldDB" id="A0A0N5BN40"/>
<dbReference type="SUPFAM" id="SSF57501">
    <property type="entry name" value="Cystine-knot cytokines"/>
    <property type="match status" value="1"/>
</dbReference>
<feature type="compositionally biased region" description="Basic residues" evidence="1">
    <location>
        <begin position="178"/>
        <end position="192"/>
    </location>
</feature>
<protein>
    <submittedName>
        <fullName evidence="4">DUF281 domain-containing protein</fullName>
    </submittedName>
</protein>
<evidence type="ECO:0000256" key="2">
    <source>
        <dbReference type="SAM" id="SignalP"/>
    </source>
</evidence>
<organism evidence="3 4">
    <name type="scientific">Strongyloides papillosus</name>
    <name type="common">Intestinal threadworm</name>
    <dbReference type="NCBI Taxonomy" id="174720"/>
    <lineage>
        <taxon>Eukaryota</taxon>
        <taxon>Metazoa</taxon>
        <taxon>Ecdysozoa</taxon>
        <taxon>Nematoda</taxon>
        <taxon>Chromadorea</taxon>
        <taxon>Rhabditida</taxon>
        <taxon>Tylenchina</taxon>
        <taxon>Panagrolaimomorpha</taxon>
        <taxon>Strongyloidoidea</taxon>
        <taxon>Strongyloididae</taxon>
        <taxon>Strongyloides</taxon>
    </lineage>
</organism>
<sequence length="319" mass="36269">MLRIIYNFLILLLLIPLIDSFYSSTTINPFITQNTQEIPFDQCPCFKTPSGYKCIQYDTRYQATTLEEAMVTFDDLTFDIDEETPEVMSSNFVNECRTADCVKCQEDIKMRLSEIGMIPNTTVSINNTNNLNVTCQRYRFTKNSSSEYKYGEEISEEKMDKEKCDDSSSEDNDDDSKKKKKECKKNKKRSRRQITTQSNVSMIGSRYNISCTQKGIDLDGTGLVSLCNKCWSWRRLPSNYYPQYVNELVCDSLNTECLSGFGGCSVGTRSIEVYRMDINQTVTLTAGAFCECKIFTNSALLNLVNGTSQEGQTILNNLG</sequence>
<dbReference type="PANTHER" id="PTHR33995">
    <property type="entry name" value="PROTEIN CBG18546"/>
    <property type="match status" value="1"/>
</dbReference>
<evidence type="ECO:0000256" key="1">
    <source>
        <dbReference type="SAM" id="MobiDB-lite"/>
    </source>
</evidence>
<evidence type="ECO:0000313" key="4">
    <source>
        <dbReference type="WBParaSite" id="SPAL_0000731900.1"/>
    </source>
</evidence>
<accession>A0A0N5BN40</accession>
<dbReference type="InterPro" id="IPR029034">
    <property type="entry name" value="Cystine-knot_cytokine"/>
</dbReference>
<feature type="chain" id="PRO_5005894555" evidence="2">
    <location>
        <begin position="21"/>
        <end position="319"/>
    </location>
</feature>
<name>A0A0N5BN40_STREA</name>
<evidence type="ECO:0000313" key="3">
    <source>
        <dbReference type="Proteomes" id="UP000046392"/>
    </source>
</evidence>
<feature type="signal peptide" evidence="2">
    <location>
        <begin position="1"/>
        <end position="20"/>
    </location>
</feature>